<feature type="region of interest" description="Disordered" evidence="1">
    <location>
        <begin position="112"/>
        <end position="154"/>
    </location>
</feature>
<feature type="compositionally biased region" description="Polar residues" evidence="1">
    <location>
        <begin position="112"/>
        <end position="125"/>
    </location>
</feature>
<sequence length="275" mass="30343">MECLGTKCSLTIALAAALPAACLIIIAAFVTWRLLRRKSRLFKRGITPIDDEEIESWKIDRSSPEKALSFVEPPTSPWHDSHLSSQRSSHRHTSSITSTRKPASIIIYQSSQPVSRGSEDMSPSSPHGIEVPSTPVLARAPNARPGLTDEAIQGDDPFISYATYTKRQPCRLAKPPPRASQHSGNKGSRATVPGTSGSHDSWFGQQSDYQRLPRRSADQFFPGSPAYRSEYQDMYSTRSTPMPTPRRSSFEEDIRLGGLSPRPLVRKAEIGRAIG</sequence>
<accession>A0A0F7ZLT1</accession>
<feature type="region of interest" description="Disordered" evidence="1">
    <location>
        <begin position="169"/>
        <end position="255"/>
    </location>
</feature>
<evidence type="ECO:0000256" key="1">
    <source>
        <dbReference type="SAM" id="MobiDB-lite"/>
    </source>
</evidence>
<evidence type="ECO:0000313" key="4">
    <source>
        <dbReference type="Proteomes" id="UP000054481"/>
    </source>
</evidence>
<evidence type="ECO:0000313" key="3">
    <source>
        <dbReference type="EMBL" id="KJZ76646.1"/>
    </source>
</evidence>
<gene>
    <name evidence="3" type="ORF">HIM_03982</name>
</gene>
<dbReference type="Proteomes" id="UP000054481">
    <property type="component" value="Unassembled WGS sequence"/>
</dbReference>
<keyword evidence="2" id="KW-0812">Transmembrane</keyword>
<feature type="transmembrane region" description="Helical" evidence="2">
    <location>
        <begin position="12"/>
        <end position="35"/>
    </location>
</feature>
<dbReference type="AlphaFoldDB" id="A0A0F7ZLT1"/>
<feature type="compositionally biased region" description="Polar residues" evidence="1">
    <location>
        <begin position="180"/>
        <end position="209"/>
    </location>
</feature>
<keyword evidence="2" id="KW-0472">Membrane</keyword>
<proteinExistence type="predicted"/>
<dbReference type="EMBL" id="KQ030510">
    <property type="protein sequence ID" value="KJZ76646.1"/>
    <property type="molecule type" value="Genomic_DNA"/>
</dbReference>
<keyword evidence="2" id="KW-1133">Transmembrane helix</keyword>
<reference evidence="3 4" key="1">
    <citation type="journal article" date="2014" name="Genome Biol. Evol.">
        <title>Comparative genomics and transcriptomics analyses reveal divergent lifestyle features of nematode endoparasitic fungus Hirsutella minnesotensis.</title>
        <authorList>
            <person name="Lai Y."/>
            <person name="Liu K."/>
            <person name="Zhang X."/>
            <person name="Zhang X."/>
            <person name="Li K."/>
            <person name="Wang N."/>
            <person name="Shu C."/>
            <person name="Wu Y."/>
            <person name="Wang C."/>
            <person name="Bushley K.E."/>
            <person name="Xiang M."/>
            <person name="Liu X."/>
        </authorList>
    </citation>
    <scope>NUCLEOTIDE SEQUENCE [LARGE SCALE GENOMIC DNA]</scope>
    <source>
        <strain evidence="3 4">3608</strain>
    </source>
</reference>
<evidence type="ECO:0000256" key="2">
    <source>
        <dbReference type="SAM" id="Phobius"/>
    </source>
</evidence>
<name>A0A0F7ZLT1_9HYPO</name>
<protein>
    <submittedName>
        <fullName evidence="3">Uncharacterized protein</fullName>
    </submittedName>
</protein>
<dbReference type="OrthoDB" id="4120617at2759"/>
<keyword evidence="4" id="KW-1185">Reference proteome</keyword>
<organism evidence="3 4">
    <name type="scientific">Hirsutella minnesotensis 3608</name>
    <dbReference type="NCBI Taxonomy" id="1043627"/>
    <lineage>
        <taxon>Eukaryota</taxon>
        <taxon>Fungi</taxon>
        <taxon>Dikarya</taxon>
        <taxon>Ascomycota</taxon>
        <taxon>Pezizomycotina</taxon>
        <taxon>Sordariomycetes</taxon>
        <taxon>Hypocreomycetidae</taxon>
        <taxon>Hypocreales</taxon>
        <taxon>Ophiocordycipitaceae</taxon>
        <taxon>Hirsutella</taxon>
    </lineage>
</organism>
<feature type="region of interest" description="Disordered" evidence="1">
    <location>
        <begin position="68"/>
        <end position="99"/>
    </location>
</feature>